<dbReference type="InterPro" id="IPR001647">
    <property type="entry name" value="HTH_TetR"/>
</dbReference>
<dbReference type="AlphaFoldDB" id="A0A9X2AV93"/>
<dbReference type="EMBL" id="JAJNNZ010000002">
    <property type="protein sequence ID" value="MCJ2375941.1"/>
    <property type="molecule type" value="Genomic_DNA"/>
</dbReference>
<organism evidence="4 5">
    <name type="scientific">Vibrio gelatinilyticus</name>
    <dbReference type="NCBI Taxonomy" id="2893468"/>
    <lineage>
        <taxon>Bacteria</taxon>
        <taxon>Pseudomonadati</taxon>
        <taxon>Pseudomonadota</taxon>
        <taxon>Gammaproteobacteria</taxon>
        <taxon>Vibrionales</taxon>
        <taxon>Vibrionaceae</taxon>
        <taxon>Vibrio</taxon>
    </lineage>
</organism>
<dbReference type="RefSeq" id="WP_244355325.1">
    <property type="nucleotide sequence ID" value="NZ_JAJNNZ010000002.1"/>
</dbReference>
<reference evidence="4" key="1">
    <citation type="submission" date="2021-11" db="EMBL/GenBank/DDBJ databases">
        <title>Vibrio ZSDE26 sp. nov. and Vibrio ZSDZ34 sp. nov., isolated from coastal seawater in Qingdao.</title>
        <authorList>
            <person name="Zhang P."/>
        </authorList>
    </citation>
    <scope>NUCLEOTIDE SEQUENCE</scope>
    <source>
        <strain evidence="4">ZSDZ34</strain>
    </source>
</reference>
<gene>
    <name evidence="4" type="ORF">LNL84_03750</name>
</gene>
<dbReference type="InterPro" id="IPR050109">
    <property type="entry name" value="HTH-type_TetR-like_transc_reg"/>
</dbReference>
<dbReference type="PROSITE" id="PS50977">
    <property type="entry name" value="HTH_TETR_2"/>
    <property type="match status" value="1"/>
</dbReference>
<dbReference type="InterPro" id="IPR009057">
    <property type="entry name" value="Homeodomain-like_sf"/>
</dbReference>
<name>A0A9X2AV93_9VIBR</name>
<dbReference type="SUPFAM" id="SSF46689">
    <property type="entry name" value="Homeodomain-like"/>
    <property type="match status" value="1"/>
</dbReference>
<proteinExistence type="predicted"/>
<dbReference type="PANTHER" id="PTHR30328">
    <property type="entry name" value="TRANSCRIPTIONAL REPRESSOR"/>
    <property type="match status" value="1"/>
</dbReference>
<dbReference type="InterPro" id="IPR036271">
    <property type="entry name" value="Tet_transcr_reg_TetR-rel_C_sf"/>
</dbReference>
<dbReference type="SUPFAM" id="SSF48498">
    <property type="entry name" value="Tetracyclin repressor-like, C-terminal domain"/>
    <property type="match status" value="1"/>
</dbReference>
<sequence length="220" mass="25152">MAAEKSRKAGRPNKPTDTREKLVLHSRQLFTVMPYDKVSTRMIAEKAGVNIAMIRYYFGSKEGLFETMLRETLAPMKKMMNALIEDGGQDNLFGLMRTYYREMNNVPEFPRLVIQVMHFAPSNTQRSLLEKVMADVMKPTEDKMFQSLQRQGLIREDADPKLCKISFLSLMVFPFIAPPALLNMHGIEINEEFLSQLLEHNIQMMAHGFLTAGALSNDSE</sequence>
<dbReference type="GO" id="GO:0003677">
    <property type="term" value="F:DNA binding"/>
    <property type="evidence" value="ECO:0007669"/>
    <property type="project" value="UniProtKB-UniRule"/>
</dbReference>
<keyword evidence="1 2" id="KW-0238">DNA-binding</keyword>
<evidence type="ECO:0000256" key="2">
    <source>
        <dbReference type="PROSITE-ProRule" id="PRU00335"/>
    </source>
</evidence>
<dbReference type="Gene3D" id="1.10.357.10">
    <property type="entry name" value="Tetracycline Repressor, domain 2"/>
    <property type="match status" value="1"/>
</dbReference>
<evidence type="ECO:0000313" key="4">
    <source>
        <dbReference type="EMBL" id="MCJ2375941.1"/>
    </source>
</evidence>
<dbReference type="PANTHER" id="PTHR30328:SF54">
    <property type="entry name" value="HTH-TYPE TRANSCRIPTIONAL REPRESSOR SCO4008"/>
    <property type="match status" value="1"/>
</dbReference>
<keyword evidence="5" id="KW-1185">Reference proteome</keyword>
<evidence type="ECO:0000259" key="3">
    <source>
        <dbReference type="PROSITE" id="PS50977"/>
    </source>
</evidence>
<evidence type="ECO:0000313" key="5">
    <source>
        <dbReference type="Proteomes" id="UP001139488"/>
    </source>
</evidence>
<accession>A0A9X2AV93</accession>
<dbReference type="Pfam" id="PF00440">
    <property type="entry name" value="TetR_N"/>
    <property type="match status" value="1"/>
</dbReference>
<feature type="DNA-binding region" description="H-T-H motif" evidence="2">
    <location>
        <begin position="39"/>
        <end position="58"/>
    </location>
</feature>
<comment type="caution">
    <text evidence="4">The sequence shown here is derived from an EMBL/GenBank/DDBJ whole genome shotgun (WGS) entry which is preliminary data.</text>
</comment>
<protein>
    <submittedName>
        <fullName evidence="4">TetR/AcrR family transcriptional regulator</fullName>
    </submittedName>
</protein>
<dbReference type="Proteomes" id="UP001139488">
    <property type="component" value="Unassembled WGS sequence"/>
</dbReference>
<evidence type="ECO:0000256" key="1">
    <source>
        <dbReference type="ARBA" id="ARBA00023125"/>
    </source>
</evidence>
<feature type="domain" description="HTH tetR-type" evidence="3">
    <location>
        <begin position="16"/>
        <end position="76"/>
    </location>
</feature>